<dbReference type="AlphaFoldDB" id="A0A1P9WS16"/>
<dbReference type="Gene3D" id="3.40.50.300">
    <property type="entry name" value="P-loop containing nucleotide triphosphate hydrolases"/>
    <property type="match status" value="1"/>
</dbReference>
<dbReference type="GO" id="GO:0005524">
    <property type="term" value="F:ATP binding"/>
    <property type="evidence" value="ECO:0007669"/>
    <property type="project" value="UniProtKB-KW"/>
</dbReference>
<dbReference type="FunFam" id="3.40.50.300:FF:000221">
    <property type="entry name" value="Multidrug ABC transporter ATP-binding protein"/>
    <property type="match status" value="1"/>
</dbReference>
<feature type="domain" description="ABC transporter" evidence="11">
    <location>
        <begin position="377"/>
        <end position="617"/>
    </location>
</feature>
<feature type="transmembrane region" description="Helical" evidence="10">
    <location>
        <begin position="94"/>
        <end position="113"/>
    </location>
</feature>
<dbReference type="InterPro" id="IPR011527">
    <property type="entry name" value="ABC1_TM_dom"/>
</dbReference>
<keyword evidence="5" id="KW-0547">Nucleotide-binding</keyword>
<comment type="subcellular location">
    <subcellularLocation>
        <location evidence="1">Cell membrane</location>
        <topology evidence="1">Multi-pass membrane protein</topology>
    </subcellularLocation>
</comment>
<evidence type="ECO:0000256" key="3">
    <source>
        <dbReference type="ARBA" id="ARBA00022475"/>
    </source>
</evidence>
<dbReference type="InterPro" id="IPR003593">
    <property type="entry name" value="AAA+_ATPase"/>
</dbReference>
<evidence type="ECO:0000313" key="13">
    <source>
        <dbReference type="EMBL" id="AQG78161.1"/>
    </source>
</evidence>
<protein>
    <submittedName>
        <fullName evidence="13">ABC transporter ATP-binding protein</fullName>
    </submittedName>
</protein>
<proteinExistence type="predicted"/>
<evidence type="ECO:0000256" key="7">
    <source>
        <dbReference type="ARBA" id="ARBA00022989"/>
    </source>
</evidence>
<dbReference type="SMART" id="SM00382">
    <property type="entry name" value="AAA"/>
    <property type="match status" value="1"/>
</dbReference>
<evidence type="ECO:0000256" key="10">
    <source>
        <dbReference type="SAM" id="Phobius"/>
    </source>
</evidence>
<evidence type="ECO:0000313" key="14">
    <source>
        <dbReference type="Proteomes" id="UP000187941"/>
    </source>
</evidence>
<dbReference type="InterPro" id="IPR039421">
    <property type="entry name" value="Type_1_exporter"/>
</dbReference>
<keyword evidence="2" id="KW-0813">Transport</keyword>
<dbReference type="PANTHER" id="PTHR43394">
    <property type="entry name" value="ATP-DEPENDENT PERMEASE MDL1, MITOCHONDRIAL"/>
    <property type="match status" value="1"/>
</dbReference>
<name>A0A1P9WS16_9BACT</name>
<evidence type="ECO:0000259" key="12">
    <source>
        <dbReference type="PROSITE" id="PS50929"/>
    </source>
</evidence>
<feature type="domain" description="ABC transmembrane type-1" evidence="12">
    <location>
        <begin position="60"/>
        <end position="342"/>
    </location>
</feature>
<organism evidence="13 14">
    <name type="scientific">Spirosoma montaniterrae</name>
    <dbReference type="NCBI Taxonomy" id="1178516"/>
    <lineage>
        <taxon>Bacteria</taxon>
        <taxon>Pseudomonadati</taxon>
        <taxon>Bacteroidota</taxon>
        <taxon>Cytophagia</taxon>
        <taxon>Cytophagales</taxon>
        <taxon>Cytophagaceae</taxon>
        <taxon>Spirosoma</taxon>
    </lineage>
</organism>
<dbReference type="SUPFAM" id="SSF90123">
    <property type="entry name" value="ABC transporter transmembrane region"/>
    <property type="match status" value="1"/>
</dbReference>
<keyword evidence="7 10" id="KW-1133">Transmembrane helix</keyword>
<feature type="transmembrane region" description="Helical" evidence="10">
    <location>
        <begin position="281"/>
        <end position="302"/>
    </location>
</feature>
<dbReference type="STRING" id="1178516.AWR27_01635"/>
<evidence type="ECO:0000256" key="4">
    <source>
        <dbReference type="ARBA" id="ARBA00022692"/>
    </source>
</evidence>
<evidence type="ECO:0000256" key="8">
    <source>
        <dbReference type="ARBA" id="ARBA00023136"/>
    </source>
</evidence>
<dbReference type="Pfam" id="PF00005">
    <property type="entry name" value="ABC_tran"/>
    <property type="match status" value="1"/>
</dbReference>
<keyword evidence="8 10" id="KW-0472">Membrane</keyword>
<reference evidence="13 14" key="1">
    <citation type="submission" date="2016-01" db="EMBL/GenBank/DDBJ databases">
        <authorList>
            <person name="Oliw E.H."/>
        </authorList>
    </citation>
    <scope>NUCLEOTIDE SEQUENCE [LARGE SCALE GENOMIC DNA]</scope>
    <source>
        <strain evidence="13 14">DY10</strain>
    </source>
</reference>
<evidence type="ECO:0000256" key="9">
    <source>
        <dbReference type="SAM" id="MobiDB-lite"/>
    </source>
</evidence>
<dbReference type="SUPFAM" id="SSF52540">
    <property type="entry name" value="P-loop containing nucleoside triphosphate hydrolases"/>
    <property type="match status" value="1"/>
</dbReference>
<evidence type="ECO:0000256" key="6">
    <source>
        <dbReference type="ARBA" id="ARBA00022840"/>
    </source>
</evidence>
<dbReference type="InterPro" id="IPR003439">
    <property type="entry name" value="ABC_transporter-like_ATP-bd"/>
</dbReference>
<keyword evidence="3" id="KW-1003">Cell membrane</keyword>
<sequence>MAKTTTTHEAGPPNGVVPTDKKDDLNWRERFAALGNLPAFFRLVWEVSPGLFIGNATLRLIRAAIPAATLYIGKLIIDEVVTLTEANGNSDTRYIWYLIAAEFGLAILSTALGRAVSLMDGLLGDLFANRTSIRLMEHAATLDLEQFEDATFYDKLERARRQTTGRTVLLSGVFGQAQELISVGFLAAGLAVYNPWLLLLILVAVTPSFIGDNYFNQRSYSLSRSWTPERRELDYLRYVGASDETAKEVKIFGLSGFLIDRFRTLSNEFFQKNKALAISRAGWGVLLTGLGTAGYYGAYVWIVMRAVNGQISLGDLTFLAGSFRQVRASLEGILLQFSSLTQEAIYLQDLFDYFAIQPSIDSPAVTRPFPNPIREGFVFENVGFKYTNANRWALRNLSFTLQAGEKLALVGENGAGKTTLVKLLARLYDPTEGRILLDGYDLREYDLLELRRNIGVIFQDYTRFKMSAGTNIAVGDIDERTNRPRIQASAERSLADMVIAKLPDGYEQQLGRSFNKGVELSGGEWQKVALGRAYMRDAQLVILDEPTAALDARAEYEVFQRFIKLTEGRSSVIISHRFSTVRMADRILVLENGTLLEIGSHAELLEHDGRYAELFGLQARGYQ</sequence>
<evidence type="ECO:0000259" key="11">
    <source>
        <dbReference type="PROSITE" id="PS50893"/>
    </source>
</evidence>
<dbReference type="PROSITE" id="PS50893">
    <property type="entry name" value="ABC_TRANSPORTER_2"/>
    <property type="match status" value="1"/>
</dbReference>
<dbReference type="GO" id="GO:0015421">
    <property type="term" value="F:ABC-type oligopeptide transporter activity"/>
    <property type="evidence" value="ECO:0007669"/>
    <property type="project" value="TreeGrafter"/>
</dbReference>
<dbReference type="EMBL" id="CP014263">
    <property type="protein sequence ID" value="AQG78161.1"/>
    <property type="molecule type" value="Genomic_DNA"/>
</dbReference>
<keyword evidence="6 13" id="KW-0067">ATP-binding</keyword>
<feature type="region of interest" description="Disordered" evidence="9">
    <location>
        <begin position="1"/>
        <end position="21"/>
    </location>
</feature>
<gene>
    <name evidence="13" type="ORF">AWR27_01635</name>
</gene>
<dbReference type="InterPro" id="IPR017871">
    <property type="entry name" value="ABC_transporter-like_CS"/>
</dbReference>
<dbReference type="PANTHER" id="PTHR43394:SF1">
    <property type="entry name" value="ATP-BINDING CASSETTE SUB-FAMILY B MEMBER 10, MITOCHONDRIAL"/>
    <property type="match status" value="1"/>
</dbReference>
<dbReference type="PROSITE" id="PS00211">
    <property type="entry name" value="ABC_TRANSPORTER_1"/>
    <property type="match status" value="1"/>
</dbReference>
<dbReference type="RefSeq" id="WP_077129583.1">
    <property type="nucleotide sequence ID" value="NZ_CP014263.1"/>
</dbReference>
<dbReference type="KEGG" id="smon:AWR27_01635"/>
<dbReference type="InterPro" id="IPR036640">
    <property type="entry name" value="ABC1_TM_sf"/>
</dbReference>
<dbReference type="OrthoDB" id="9769115at2"/>
<dbReference type="InterPro" id="IPR027417">
    <property type="entry name" value="P-loop_NTPase"/>
</dbReference>
<evidence type="ECO:0000256" key="2">
    <source>
        <dbReference type="ARBA" id="ARBA00022448"/>
    </source>
</evidence>
<keyword evidence="4 10" id="KW-0812">Transmembrane</keyword>
<evidence type="ECO:0000256" key="1">
    <source>
        <dbReference type="ARBA" id="ARBA00004651"/>
    </source>
</evidence>
<keyword evidence="14" id="KW-1185">Reference proteome</keyword>
<evidence type="ECO:0000256" key="5">
    <source>
        <dbReference type="ARBA" id="ARBA00022741"/>
    </source>
</evidence>
<dbReference type="GO" id="GO:0005886">
    <property type="term" value="C:plasma membrane"/>
    <property type="evidence" value="ECO:0007669"/>
    <property type="project" value="UniProtKB-SubCell"/>
</dbReference>
<dbReference type="Gene3D" id="1.20.1560.10">
    <property type="entry name" value="ABC transporter type 1, transmembrane domain"/>
    <property type="match status" value="1"/>
</dbReference>
<dbReference type="GO" id="GO:0016887">
    <property type="term" value="F:ATP hydrolysis activity"/>
    <property type="evidence" value="ECO:0007669"/>
    <property type="project" value="InterPro"/>
</dbReference>
<accession>A0A1P9WS16</accession>
<dbReference type="PROSITE" id="PS50929">
    <property type="entry name" value="ABC_TM1F"/>
    <property type="match status" value="1"/>
</dbReference>
<dbReference type="Proteomes" id="UP000187941">
    <property type="component" value="Chromosome"/>
</dbReference>